<dbReference type="AlphaFoldDB" id="A0A1I1HJ20"/>
<dbReference type="EMBL" id="FOLX01000001">
    <property type="protein sequence ID" value="SFC24129.1"/>
    <property type="molecule type" value="Genomic_DNA"/>
</dbReference>
<evidence type="ECO:0008006" key="4">
    <source>
        <dbReference type="Google" id="ProtNLM"/>
    </source>
</evidence>
<reference evidence="2 3" key="1">
    <citation type="submission" date="2016-10" db="EMBL/GenBank/DDBJ databases">
        <authorList>
            <person name="de Groot N.N."/>
        </authorList>
    </citation>
    <scope>NUCLEOTIDE SEQUENCE [LARGE SCALE GENOMIC DNA]</scope>
    <source>
        <strain evidence="2 3">DSM 29619</strain>
    </source>
</reference>
<organism evidence="2 3">
    <name type="scientific">Pseudooceanicola nitratireducens</name>
    <dbReference type="NCBI Taxonomy" id="517719"/>
    <lineage>
        <taxon>Bacteria</taxon>
        <taxon>Pseudomonadati</taxon>
        <taxon>Pseudomonadota</taxon>
        <taxon>Alphaproteobacteria</taxon>
        <taxon>Rhodobacterales</taxon>
        <taxon>Paracoccaceae</taxon>
        <taxon>Pseudooceanicola</taxon>
    </lineage>
</organism>
<dbReference type="Proteomes" id="UP000231644">
    <property type="component" value="Unassembled WGS sequence"/>
</dbReference>
<dbReference type="InterPro" id="IPR025638">
    <property type="entry name" value="DUF4336"/>
</dbReference>
<evidence type="ECO:0000313" key="3">
    <source>
        <dbReference type="Proteomes" id="UP000231644"/>
    </source>
</evidence>
<name>A0A1I1HJ20_9RHOB</name>
<feature type="compositionally biased region" description="Polar residues" evidence="1">
    <location>
        <begin position="1"/>
        <end position="15"/>
    </location>
</feature>
<feature type="region of interest" description="Disordered" evidence="1">
    <location>
        <begin position="1"/>
        <end position="34"/>
    </location>
</feature>
<dbReference type="PANTHER" id="PTHR33835">
    <property type="entry name" value="YALI0C07656P"/>
    <property type="match status" value="1"/>
</dbReference>
<evidence type="ECO:0000256" key="1">
    <source>
        <dbReference type="SAM" id="MobiDB-lite"/>
    </source>
</evidence>
<keyword evidence="3" id="KW-1185">Reference proteome</keyword>
<dbReference type="RefSeq" id="WP_170848675.1">
    <property type="nucleotide sequence ID" value="NZ_FNZG01000002.1"/>
</dbReference>
<dbReference type="InterPro" id="IPR036866">
    <property type="entry name" value="RibonucZ/Hydroxyglut_hydro"/>
</dbReference>
<gene>
    <name evidence="2" type="ORF">SAMN05421762_0279</name>
</gene>
<proteinExistence type="predicted"/>
<sequence>MTRSDPNPADSTANPIHNPIPEQDQSTGPVPQVFGPDIWIHDGPQVEGAAGFQFPTRMALIRLADGGLFVWSPVALTPALADWITETGPVRHIVAPNALHHVFLPAWQVAYPQAQIHGAPGVAEKREEIRFASLLGDAVPEDWKGQVEQVLIPNRIADEVVFFHRASATVIVTDLLQAMPPGSFRGWRALVARLDLMTGDTPRVPRKFRMALRPRDVVRGRVEHVLGWPAERLILAHGRPVTRDAHALLRRAFRWLY</sequence>
<protein>
    <recommendedName>
        <fullName evidence="4">DUF4336 domain-containing protein</fullName>
    </recommendedName>
</protein>
<dbReference type="PANTHER" id="PTHR33835:SF1">
    <property type="entry name" value="METALLO-BETA-LACTAMASE DOMAIN-CONTAINING PROTEIN"/>
    <property type="match status" value="1"/>
</dbReference>
<accession>A0A1I1HJ20</accession>
<dbReference type="STRING" id="517719.SAMN05421762_0279"/>
<dbReference type="SUPFAM" id="SSF56281">
    <property type="entry name" value="Metallo-hydrolase/oxidoreductase"/>
    <property type="match status" value="1"/>
</dbReference>
<dbReference type="Pfam" id="PF14234">
    <property type="entry name" value="DUF4336"/>
    <property type="match status" value="1"/>
</dbReference>
<evidence type="ECO:0000313" key="2">
    <source>
        <dbReference type="EMBL" id="SFC24129.1"/>
    </source>
</evidence>